<evidence type="ECO:0000256" key="8">
    <source>
        <dbReference type="ARBA" id="ARBA00022573"/>
    </source>
</evidence>
<dbReference type="EMBL" id="CP002101">
    <property type="protein sequence ID" value="AEH61243.1"/>
    <property type="molecule type" value="Genomic_DNA"/>
</dbReference>
<feature type="transmembrane region" description="Helical" evidence="19">
    <location>
        <begin position="6"/>
        <end position="22"/>
    </location>
</feature>
<evidence type="ECO:0000256" key="10">
    <source>
        <dbReference type="ARBA" id="ARBA00022692"/>
    </source>
</evidence>
<evidence type="ECO:0000256" key="14">
    <source>
        <dbReference type="ARBA" id="ARBA00025228"/>
    </source>
</evidence>
<dbReference type="GO" id="GO:0009236">
    <property type="term" value="P:cobalamin biosynthetic process"/>
    <property type="evidence" value="ECO:0007669"/>
    <property type="project" value="UniProtKB-UniRule"/>
</dbReference>
<keyword evidence="9 19" id="KW-0808">Transferase</keyword>
<keyword evidence="13 19" id="KW-0472">Membrane</keyword>
<comment type="subcellular location">
    <subcellularLocation>
        <location evidence="2 19">Cell membrane</location>
        <topology evidence="2 19">Multi-pass membrane protein</topology>
    </subcellularLocation>
</comment>
<comment type="function">
    <text evidence="14 19">Joins adenosylcobinamide-GDP and alpha-ribazole to generate adenosylcobalamin (Ado-cobalamin). Also synthesizes adenosylcobalamin 5'-phosphate from adenosylcobinamide-GDP and alpha-ribazole 5'-phosphate.</text>
</comment>
<accession>F7XNI3</accession>
<feature type="transmembrane region" description="Helical" evidence="19">
    <location>
        <begin position="107"/>
        <end position="128"/>
    </location>
</feature>
<feature type="transmembrane region" description="Helical" evidence="19">
    <location>
        <begin position="34"/>
        <end position="55"/>
    </location>
</feature>
<reference evidence="20 21" key="1">
    <citation type="submission" date="2010-07" db="EMBL/GenBank/DDBJ databases">
        <title>The complete genome of Methanosalsum zhilinae DSM 4017.</title>
        <authorList>
            <consortium name="US DOE Joint Genome Institute (JGI-PGF)"/>
            <person name="Lucas S."/>
            <person name="Copeland A."/>
            <person name="Lapidus A."/>
            <person name="Glavina del Rio T."/>
            <person name="Dalin E."/>
            <person name="Tice H."/>
            <person name="Bruce D."/>
            <person name="Goodwin L."/>
            <person name="Pitluck S."/>
            <person name="Kyrpides N."/>
            <person name="Mavromatis K."/>
            <person name="Ovchinnikova G."/>
            <person name="Daligault H."/>
            <person name="Detter J.C."/>
            <person name="Han C."/>
            <person name="Tapia R."/>
            <person name="Larimer F."/>
            <person name="Land M."/>
            <person name="Hauser L."/>
            <person name="Markowitz V."/>
            <person name="Cheng J.-F."/>
            <person name="Hugenholtz P."/>
            <person name="Woyke T."/>
            <person name="Wu D."/>
            <person name="Spring S."/>
            <person name="Schueler E."/>
            <person name="Brambilla E."/>
            <person name="Klenk H.-P."/>
            <person name="Eisen J.A."/>
        </authorList>
    </citation>
    <scope>NUCLEOTIDE SEQUENCE [LARGE SCALE GENOMIC DNA]</scope>
    <source>
        <strain evidence="21">DSM 4017 / NBRC 107636 / OCM 62 / WeN5</strain>
    </source>
</reference>
<keyword evidence="7 19" id="KW-1003">Cell membrane</keyword>
<evidence type="ECO:0000256" key="16">
    <source>
        <dbReference type="ARBA" id="ARBA00032853"/>
    </source>
</evidence>
<evidence type="ECO:0000256" key="1">
    <source>
        <dbReference type="ARBA" id="ARBA00001946"/>
    </source>
</evidence>
<evidence type="ECO:0000256" key="5">
    <source>
        <dbReference type="ARBA" id="ARBA00013200"/>
    </source>
</evidence>
<evidence type="ECO:0000256" key="12">
    <source>
        <dbReference type="ARBA" id="ARBA00022989"/>
    </source>
</evidence>
<evidence type="ECO:0000256" key="13">
    <source>
        <dbReference type="ARBA" id="ARBA00023136"/>
    </source>
</evidence>
<keyword evidence="11 19" id="KW-0460">Magnesium</keyword>
<comment type="similarity">
    <text evidence="4 19">Belongs to the CobS family.</text>
</comment>
<dbReference type="Proteomes" id="UP000006622">
    <property type="component" value="Chromosome"/>
</dbReference>
<feature type="transmembrane region" description="Helical" evidence="19">
    <location>
        <begin position="254"/>
        <end position="275"/>
    </location>
</feature>
<dbReference type="KEGG" id="mzh:Mzhil_1399"/>
<evidence type="ECO:0000313" key="20">
    <source>
        <dbReference type="EMBL" id="AEH61243.1"/>
    </source>
</evidence>
<dbReference type="EC" id="2.7.8.26" evidence="5 19"/>
<dbReference type="PANTHER" id="PTHR34148">
    <property type="entry name" value="ADENOSYLCOBINAMIDE-GDP RIBAZOLETRANSFERASE"/>
    <property type="match status" value="1"/>
</dbReference>
<dbReference type="AlphaFoldDB" id="F7XNI3"/>
<evidence type="ECO:0000256" key="17">
    <source>
        <dbReference type="ARBA" id="ARBA00048623"/>
    </source>
</evidence>
<evidence type="ECO:0000256" key="6">
    <source>
        <dbReference type="ARBA" id="ARBA00015850"/>
    </source>
</evidence>
<evidence type="ECO:0000256" key="15">
    <source>
        <dbReference type="ARBA" id="ARBA00032605"/>
    </source>
</evidence>
<keyword evidence="10 19" id="KW-0812">Transmembrane</keyword>
<dbReference type="Pfam" id="PF02654">
    <property type="entry name" value="CobS"/>
    <property type="match status" value="1"/>
</dbReference>
<feature type="transmembrane region" description="Helical" evidence="19">
    <location>
        <begin position="215"/>
        <end position="233"/>
    </location>
</feature>
<organism evidence="20 21">
    <name type="scientific">Methanosalsum zhilinae (strain DSM 4017 / NBRC 107636 / OCM 62 / WeN5)</name>
    <name type="common">Methanohalophilus zhilinae</name>
    <dbReference type="NCBI Taxonomy" id="679901"/>
    <lineage>
        <taxon>Archaea</taxon>
        <taxon>Methanobacteriati</taxon>
        <taxon>Methanobacteriota</taxon>
        <taxon>Stenosarchaea group</taxon>
        <taxon>Methanomicrobia</taxon>
        <taxon>Methanosarcinales</taxon>
        <taxon>Methanosarcinaceae</taxon>
        <taxon>Methanosalsum</taxon>
    </lineage>
</organism>
<dbReference type="NCBIfam" id="TIGR00317">
    <property type="entry name" value="cobS"/>
    <property type="match status" value="1"/>
</dbReference>
<evidence type="ECO:0000256" key="7">
    <source>
        <dbReference type="ARBA" id="ARBA00022475"/>
    </source>
</evidence>
<evidence type="ECO:0000256" key="4">
    <source>
        <dbReference type="ARBA" id="ARBA00010561"/>
    </source>
</evidence>
<dbReference type="UniPathway" id="UPA00148">
    <property type="reaction ID" value="UER00238"/>
</dbReference>
<dbReference type="InterPro" id="IPR003805">
    <property type="entry name" value="CobS"/>
</dbReference>
<evidence type="ECO:0000256" key="19">
    <source>
        <dbReference type="HAMAP-Rule" id="MF_00719"/>
    </source>
</evidence>
<dbReference type="HAMAP" id="MF_00719">
    <property type="entry name" value="CobS"/>
    <property type="match status" value="1"/>
</dbReference>
<protein>
    <recommendedName>
        <fullName evidence="6 19">Adenosylcobinamide-GDP ribazoletransferase</fullName>
        <ecNumber evidence="5 19">2.7.8.26</ecNumber>
    </recommendedName>
    <alternativeName>
        <fullName evidence="16 19">Cobalamin synthase</fullName>
    </alternativeName>
    <alternativeName>
        <fullName evidence="15 19">Cobalamin-5'-phosphate synthase</fullName>
    </alternativeName>
</protein>
<sequence>MGSFLLAVKSSFGFLSTIPVYITEEGFNEFNQRIYLYTFVGFVLGLIIGLFAFIFELLFPSMIGSFLIIAVIYYFTGFNHLDGLADMGDGLTAHGSVEKKISAMKDVSLGIGGAAFCTIAIISLYASILSIKSETAFISSSSSEAAMIIFASMVVSEIGAKQAMLTIAAFGKPVHDGMGAITIESTTFPRYSAGLIFGALVCIISFWLLGFGITGLIAFIASIVSALVLLNVSNRHFGGLNGDGIGAANEIGRIVSLVILTLMIKMISGGSEWMLL</sequence>
<keyword evidence="8 19" id="KW-0169">Cobalamin biosynthesis</keyword>
<dbReference type="STRING" id="679901.Mzhil_1399"/>
<dbReference type="RefSeq" id="WP_013898680.1">
    <property type="nucleotide sequence ID" value="NC_015676.1"/>
</dbReference>
<comment type="cofactor">
    <cofactor evidence="1 19">
        <name>Mg(2+)</name>
        <dbReference type="ChEBI" id="CHEBI:18420"/>
    </cofactor>
</comment>
<dbReference type="GO" id="GO:0005886">
    <property type="term" value="C:plasma membrane"/>
    <property type="evidence" value="ECO:0007669"/>
    <property type="project" value="UniProtKB-SubCell"/>
</dbReference>
<comment type="catalytic activity">
    <reaction evidence="17 19">
        <text>alpha-ribazole + adenosylcob(III)inamide-GDP = adenosylcob(III)alamin + GMP + H(+)</text>
        <dbReference type="Rhea" id="RHEA:16049"/>
        <dbReference type="ChEBI" id="CHEBI:10329"/>
        <dbReference type="ChEBI" id="CHEBI:15378"/>
        <dbReference type="ChEBI" id="CHEBI:18408"/>
        <dbReference type="ChEBI" id="CHEBI:58115"/>
        <dbReference type="ChEBI" id="CHEBI:60487"/>
        <dbReference type="EC" id="2.7.8.26"/>
    </reaction>
</comment>
<dbReference type="GeneID" id="10823036"/>
<dbReference type="OrthoDB" id="11748at2157"/>
<evidence type="ECO:0000256" key="11">
    <source>
        <dbReference type="ARBA" id="ARBA00022842"/>
    </source>
</evidence>
<evidence type="ECO:0000256" key="18">
    <source>
        <dbReference type="ARBA" id="ARBA00049504"/>
    </source>
</evidence>
<gene>
    <name evidence="19" type="primary">cobS</name>
    <name evidence="20" type="ordered locus">Mzhil_1399</name>
</gene>
<name>F7XNI3_METZD</name>
<dbReference type="PANTHER" id="PTHR34148:SF1">
    <property type="entry name" value="ADENOSYLCOBINAMIDE-GDP RIBAZOLETRANSFERASE"/>
    <property type="match status" value="1"/>
</dbReference>
<feature type="transmembrane region" description="Helical" evidence="19">
    <location>
        <begin position="191"/>
        <end position="209"/>
    </location>
</feature>
<dbReference type="HOGENOM" id="CLU_057426_2_0_2"/>
<evidence type="ECO:0000256" key="3">
    <source>
        <dbReference type="ARBA" id="ARBA00004663"/>
    </source>
</evidence>
<comment type="pathway">
    <text evidence="3 19">Cofactor biosynthesis; adenosylcobalamin biosynthesis; adenosylcobalamin from cob(II)yrinate a,c-diamide: step 7/7.</text>
</comment>
<evidence type="ECO:0000313" key="21">
    <source>
        <dbReference type="Proteomes" id="UP000006622"/>
    </source>
</evidence>
<evidence type="ECO:0000256" key="9">
    <source>
        <dbReference type="ARBA" id="ARBA00022679"/>
    </source>
</evidence>
<dbReference type="GO" id="GO:0008818">
    <property type="term" value="F:cobalamin 5'-phosphate synthase activity"/>
    <property type="evidence" value="ECO:0007669"/>
    <property type="project" value="UniProtKB-UniRule"/>
</dbReference>
<evidence type="ECO:0000256" key="2">
    <source>
        <dbReference type="ARBA" id="ARBA00004651"/>
    </source>
</evidence>
<dbReference type="GO" id="GO:0051073">
    <property type="term" value="F:adenosylcobinamide-GDP ribazoletransferase activity"/>
    <property type="evidence" value="ECO:0007669"/>
    <property type="project" value="UniProtKB-UniRule"/>
</dbReference>
<feature type="transmembrane region" description="Helical" evidence="19">
    <location>
        <begin position="61"/>
        <end position="78"/>
    </location>
</feature>
<proteinExistence type="inferred from homology"/>
<comment type="catalytic activity">
    <reaction evidence="18 19">
        <text>alpha-ribazole 5'-phosphate + adenosylcob(III)inamide-GDP = adenosylcob(III)alamin 5'-phosphate + GMP + H(+)</text>
        <dbReference type="Rhea" id="RHEA:23560"/>
        <dbReference type="ChEBI" id="CHEBI:15378"/>
        <dbReference type="ChEBI" id="CHEBI:57918"/>
        <dbReference type="ChEBI" id="CHEBI:58115"/>
        <dbReference type="ChEBI" id="CHEBI:60487"/>
        <dbReference type="ChEBI" id="CHEBI:60493"/>
        <dbReference type="EC" id="2.7.8.26"/>
    </reaction>
</comment>
<keyword evidence="12 19" id="KW-1133">Transmembrane helix</keyword>
<keyword evidence="21" id="KW-1185">Reference proteome</keyword>